<dbReference type="EMBL" id="JARKIB010000018">
    <property type="protein sequence ID" value="KAJ7769459.1"/>
    <property type="molecule type" value="Genomic_DNA"/>
</dbReference>
<protein>
    <recommendedName>
        <fullName evidence="3">Glycosyltransferase subfamily 4-like N-terminal domain-containing protein</fullName>
    </recommendedName>
</protein>
<keyword evidence="2" id="KW-0472">Membrane</keyword>
<evidence type="ECO:0000313" key="4">
    <source>
        <dbReference type="EMBL" id="KAJ7769459.1"/>
    </source>
</evidence>
<dbReference type="Proteomes" id="UP001215598">
    <property type="component" value="Unassembled WGS sequence"/>
</dbReference>
<evidence type="ECO:0000256" key="2">
    <source>
        <dbReference type="SAM" id="Phobius"/>
    </source>
</evidence>
<dbReference type="PANTHER" id="PTHR45947:SF3">
    <property type="entry name" value="SULFOQUINOVOSYL TRANSFERASE SQD2"/>
    <property type="match status" value="1"/>
</dbReference>
<feature type="region of interest" description="Disordered" evidence="1">
    <location>
        <begin position="193"/>
        <end position="242"/>
    </location>
</feature>
<sequence>MTSPHRLRVAIITENFLPELDGITVTLIHLLAYLNAQGVETLLLGPQSGMKTYAGCALVGASGFPLRAYPGLKINFIPMSFFDTLCGFSPDVIHLVDPIWLGIQALTAFKILLPGIPLVTSHDTNLPTYSTIYGFPYFRRRAWRVLRRVHSIAECTFVPSHSTATLLSEKGYANLRVCDRGVDVDSFNVPGALKPRHPEKLGLTSRRRRSPVRGATEPGEESLASGRKLLPPSSRSQRFVGDGPLKAPLRRLCTTKNIRAVFLGALTGRALGEAFASADIMSAPSFTETFGQVTLEALASGLPVVGLYAEGTVDLITHLKNGLLLDVHASDEVETNDLWQPCSPLPPGTKIACYDTCAELMRPSSDSFAFLATQYAALLEQLISNPTLRDNMAVAALSTAQEYPWNRCTQKILDVYLKSSCTASNRGFVRFAQDVLMVGVAVLVAALSHLLFMVPTIADLLRR</sequence>
<dbReference type="PANTHER" id="PTHR45947">
    <property type="entry name" value="SULFOQUINOVOSYL TRANSFERASE SQD2"/>
    <property type="match status" value="1"/>
</dbReference>
<dbReference type="Pfam" id="PF13439">
    <property type="entry name" value="Glyco_transf_4"/>
    <property type="match status" value="1"/>
</dbReference>
<dbReference type="SUPFAM" id="SSF53756">
    <property type="entry name" value="UDP-Glycosyltransferase/glycogen phosphorylase"/>
    <property type="match status" value="1"/>
</dbReference>
<dbReference type="AlphaFoldDB" id="A0AAD7JTY1"/>
<comment type="caution">
    <text evidence="4">The sequence shown here is derived from an EMBL/GenBank/DDBJ whole genome shotgun (WGS) entry which is preliminary data.</text>
</comment>
<name>A0AAD7JTY1_9AGAR</name>
<keyword evidence="2" id="KW-1133">Transmembrane helix</keyword>
<keyword evidence="5" id="KW-1185">Reference proteome</keyword>
<gene>
    <name evidence="4" type="ORF">B0H16DRAFT_1715915</name>
</gene>
<keyword evidence="2" id="KW-0812">Transmembrane</keyword>
<feature type="transmembrane region" description="Helical" evidence="2">
    <location>
        <begin position="435"/>
        <end position="458"/>
    </location>
</feature>
<dbReference type="Pfam" id="PF13692">
    <property type="entry name" value="Glyco_trans_1_4"/>
    <property type="match status" value="1"/>
</dbReference>
<proteinExistence type="predicted"/>
<feature type="domain" description="Glycosyltransferase subfamily 4-like N-terminal" evidence="3">
    <location>
        <begin position="21"/>
        <end position="185"/>
    </location>
</feature>
<evidence type="ECO:0000256" key="1">
    <source>
        <dbReference type="SAM" id="MobiDB-lite"/>
    </source>
</evidence>
<reference evidence="4" key="1">
    <citation type="submission" date="2023-03" db="EMBL/GenBank/DDBJ databases">
        <title>Massive genome expansion in bonnet fungi (Mycena s.s.) driven by repeated elements and novel gene families across ecological guilds.</title>
        <authorList>
            <consortium name="Lawrence Berkeley National Laboratory"/>
            <person name="Harder C.B."/>
            <person name="Miyauchi S."/>
            <person name="Viragh M."/>
            <person name="Kuo A."/>
            <person name="Thoen E."/>
            <person name="Andreopoulos B."/>
            <person name="Lu D."/>
            <person name="Skrede I."/>
            <person name="Drula E."/>
            <person name="Henrissat B."/>
            <person name="Morin E."/>
            <person name="Kohler A."/>
            <person name="Barry K."/>
            <person name="LaButti K."/>
            <person name="Morin E."/>
            <person name="Salamov A."/>
            <person name="Lipzen A."/>
            <person name="Mereny Z."/>
            <person name="Hegedus B."/>
            <person name="Baldrian P."/>
            <person name="Stursova M."/>
            <person name="Weitz H."/>
            <person name="Taylor A."/>
            <person name="Grigoriev I.V."/>
            <person name="Nagy L.G."/>
            <person name="Martin F."/>
            <person name="Kauserud H."/>
        </authorList>
    </citation>
    <scope>NUCLEOTIDE SEQUENCE</scope>
    <source>
        <strain evidence="4">CBHHK182m</strain>
    </source>
</reference>
<evidence type="ECO:0000313" key="5">
    <source>
        <dbReference type="Proteomes" id="UP001215598"/>
    </source>
</evidence>
<dbReference type="InterPro" id="IPR028098">
    <property type="entry name" value="Glyco_trans_4-like_N"/>
</dbReference>
<evidence type="ECO:0000259" key="3">
    <source>
        <dbReference type="Pfam" id="PF13439"/>
    </source>
</evidence>
<dbReference type="InterPro" id="IPR050194">
    <property type="entry name" value="Glycosyltransferase_grp1"/>
</dbReference>
<dbReference type="Gene3D" id="3.40.50.2000">
    <property type="entry name" value="Glycogen Phosphorylase B"/>
    <property type="match status" value="2"/>
</dbReference>
<accession>A0AAD7JTY1</accession>
<organism evidence="4 5">
    <name type="scientific">Mycena metata</name>
    <dbReference type="NCBI Taxonomy" id="1033252"/>
    <lineage>
        <taxon>Eukaryota</taxon>
        <taxon>Fungi</taxon>
        <taxon>Dikarya</taxon>
        <taxon>Basidiomycota</taxon>
        <taxon>Agaricomycotina</taxon>
        <taxon>Agaricomycetes</taxon>
        <taxon>Agaricomycetidae</taxon>
        <taxon>Agaricales</taxon>
        <taxon>Marasmiineae</taxon>
        <taxon>Mycenaceae</taxon>
        <taxon>Mycena</taxon>
    </lineage>
</organism>